<dbReference type="Proteomes" id="UP001164472">
    <property type="component" value="Chromosome"/>
</dbReference>
<evidence type="ECO:0000256" key="4">
    <source>
        <dbReference type="HAMAP-Rule" id="MF_00528"/>
    </source>
</evidence>
<accession>A0A9E8HQG9</accession>
<evidence type="ECO:0000313" key="6">
    <source>
        <dbReference type="Proteomes" id="UP001164472"/>
    </source>
</evidence>
<feature type="active site" description="Proton acceptor" evidence="4">
    <location>
        <position position="72"/>
    </location>
</feature>
<keyword evidence="4" id="KW-0963">Cytoplasm</keyword>
<comment type="function">
    <text evidence="4">Nucleoside triphosphate pyrophosphatase that hydrolyzes dTTP and UTP. May have a dual role in cell division arrest and in preventing the incorporation of modified nucleotides into cellular nucleic acids.</text>
</comment>
<feature type="site" description="Important for substrate specificity" evidence="4">
    <location>
        <position position="73"/>
    </location>
</feature>
<evidence type="ECO:0000256" key="3">
    <source>
        <dbReference type="ARBA" id="ARBA00023080"/>
    </source>
</evidence>
<dbReference type="KEGG" id="asem:NNL22_10610"/>
<evidence type="ECO:0000256" key="2">
    <source>
        <dbReference type="ARBA" id="ARBA00022801"/>
    </source>
</evidence>
<dbReference type="InterPro" id="IPR003697">
    <property type="entry name" value="Maf-like"/>
</dbReference>
<dbReference type="GO" id="GO:0009117">
    <property type="term" value="P:nucleotide metabolic process"/>
    <property type="evidence" value="ECO:0007669"/>
    <property type="project" value="UniProtKB-KW"/>
</dbReference>
<comment type="caution">
    <text evidence="4">Lacks conserved residue(s) required for the propagation of feature annotation.</text>
</comment>
<evidence type="ECO:0000313" key="5">
    <source>
        <dbReference type="EMBL" id="UZW76833.1"/>
    </source>
</evidence>
<dbReference type="SUPFAM" id="SSF52972">
    <property type="entry name" value="ITPase-like"/>
    <property type="match status" value="1"/>
</dbReference>
<gene>
    <name evidence="5" type="ORF">NNL22_10610</name>
</gene>
<dbReference type="HAMAP" id="MF_00528">
    <property type="entry name" value="Maf"/>
    <property type="match status" value="1"/>
</dbReference>
<keyword evidence="3 4" id="KW-0546">Nucleotide metabolism</keyword>
<protein>
    <recommendedName>
        <fullName evidence="4">dTTP/UTP pyrophosphatase</fullName>
        <shortName evidence="4">dTTPase/UTPase</shortName>
        <ecNumber evidence="4">3.6.1.9</ecNumber>
    </recommendedName>
    <alternativeName>
        <fullName evidence="4">Nucleoside triphosphate pyrophosphatase</fullName>
    </alternativeName>
    <alternativeName>
        <fullName evidence="4">Nucleotide pyrophosphatase</fullName>
        <shortName evidence="4">Nucleotide PPase</shortName>
    </alternativeName>
</protein>
<keyword evidence="6" id="KW-1185">Reference proteome</keyword>
<name>A0A9E8HQG9_9ALTE</name>
<dbReference type="PANTHER" id="PTHR43213">
    <property type="entry name" value="BIFUNCTIONAL DTTP/UTP PYROPHOSPHATASE/METHYLTRANSFERASE PROTEIN-RELATED"/>
    <property type="match status" value="1"/>
</dbReference>
<organism evidence="5 6">
    <name type="scientific">Alkalimarinus sediminis</name>
    <dbReference type="NCBI Taxonomy" id="1632866"/>
    <lineage>
        <taxon>Bacteria</taxon>
        <taxon>Pseudomonadati</taxon>
        <taxon>Pseudomonadota</taxon>
        <taxon>Gammaproteobacteria</taxon>
        <taxon>Alteromonadales</taxon>
        <taxon>Alteromonadaceae</taxon>
        <taxon>Alkalimarinus</taxon>
    </lineage>
</organism>
<dbReference type="GO" id="GO:0047429">
    <property type="term" value="F:nucleoside triphosphate diphosphatase activity"/>
    <property type="evidence" value="ECO:0007669"/>
    <property type="project" value="UniProtKB-EC"/>
</dbReference>
<proteinExistence type="inferred from homology"/>
<sequence length="203" mass="21848">MMKLILASSSPRRRELLSQIGVSFDVMSADIDETPLASEPASEYVVRMAREKVMACTSSLEGLQTVTILGADTSVIVDGDILGKPDNYESAKEMLLKLSGREHQVMTSICVVTCSLGRTPESADLMTRLVTTDVKFRPLSEGQIQSYWNSGEPQDKAGAYGIQGFGAVFVDSIKGSYSAVVGLPLAETAELLSTAGVAIWQQY</sequence>
<feature type="site" description="Important for substrate specificity" evidence="4">
    <location>
        <position position="12"/>
    </location>
</feature>
<dbReference type="GO" id="GO:0005737">
    <property type="term" value="C:cytoplasm"/>
    <property type="evidence" value="ECO:0007669"/>
    <property type="project" value="UniProtKB-SubCell"/>
</dbReference>
<dbReference type="EC" id="3.6.1.9" evidence="4"/>
<evidence type="ECO:0000256" key="1">
    <source>
        <dbReference type="ARBA" id="ARBA00001968"/>
    </source>
</evidence>
<comment type="similarity">
    <text evidence="4">Belongs to the Maf family. YhdE subfamily.</text>
</comment>
<comment type="catalytic activity">
    <reaction evidence="4">
        <text>UTP + H2O = UMP + diphosphate + H(+)</text>
        <dbReference type="Rhea" id="RHEA:29395"/>
        <dbReference type="ChEBI" id="CHEBI:15377"/>
        <dbReference type="ChEBI" id="CHEBI:15378"/>
        <dbReference type="ChEBI" id="CHEBI:33019"/>
        <dbReference type="ChEBI" id="CHEBI:46398"/>
        <dbReference type="ChEBI" id="CHEBI:57865"/>
        <dbReference type="EC" id="3.6.1.9"/>
    </reaction>
</comment>
<dbReference type="PIRSF" id="PIRSF006305">
    <property type="entry name" value="Maf"/>
    <property type="match status" value="1"/>
</dbReference>
<dbReference type="NCBIfam" id="TIGR00172">
    <property type="entry name" value="maf"/>
    <property type="match status" value="1"/>
</dbReference>
<keyword evidence="2 4" id="KW-0378">Hydrolase</keyword>
<dbReference type="CDD" id="cd00555">
    <property type="entry name" value="Maf"/>
    <property type="match status" value="1"/>
</dbReference>
<feature type="site" description="Important for substrate specificity" evidence="4">
    <location>
        <position position="163"/>
    </location>
</feature>
<dbReference type="EMBL" id="CP101527">
    <property type="protein sequence ID" value="UZW76833.1"/>
    <property type="molecule type" value="Genomic_DNA"/>
</dbReference>
<comment type="cofactor">
    <cofactor evidence="1 4">
        <name>a divalent metal cation</name>
        <dbReference type="ChEBI" id="CHEBI:60240"/>
    </cofactor>
</comment>
<dbReference type="InterPro" id="IPR029001">
    <property type="entry name" value="ITPase-like_fam"/>
</dbReference>
<dbReference type="Pfam" id="PF02545">
    <property type="entry name" value="Maf"/>
    <property type="match status" value="1"/>
</dbReference>
<dbReference type="Gene3D" id="3.90.950.10">
    <property type="match status" value="1"/>
</dbReference>
<comment type="catalytic activity">
    <reaction evidence="4">
        <text>dTTP + H2O = dTMP + diphosphate + H(+)</text>
        <dbReference type="Rhea" id="RHEA:28534"/>
        <dbReference type="ChEBI" id="CHEBI:15377"/>
        <dbReference type="ChEBI" id="CHEBI:15378"/>
        <dbReference type="ChEBI" id="CHEBI:33019"/>
        <dbReference type="ChEBI" id="CHEBI:37568"/>
        <dbReference type="ChEBI" id="CHEBI:63528"/>
        <dbReference type="EC" id="3.6.1.9"/>
    </reaction>
</comment>
<comment type="subcellular location">
    <subcellularLocation>
        <location evidence="4">Cytoplasm</location>
    </subcellularLocation>
</comment>
<dbReference type="PANTHER" id="PTHR43213:SF5">
    <property type="entry name" value="BIFUNCTIONAL DTTP_UTP PYROPHOSPHATASE_METHYLTRANSFERASE PROTEIN-RELATED"/>
    <property type="match status" value="1"/>
</dbReference>
<dbReference type="AlphaFoldDB" id="A0A9E8HQG9"/>
<reference evidence="5" key="1">
    <citation type="submission" date="2022-07" db="EMBL/GenBank/DDBJ databases">
        <title>Alkalimarinus sp. nov., isolated from gut of a Alitta virens.</title>
        <authorList>
            <person name="Yang A.I."/>
            <person name="Shin N.-R."/>
        </authorList>
    </citation>
    <scope>NUCLEOTIDE SEQUENCE</scope>
    <source>
        <strain evidence="5">FA028</strain>
    </source>
</reference>